<evidence type="ECO:0000313" key="2">
    <source>
        <dbReference type="EMBL" id="QKV17108.1"/>
    </source>
</evidence>
<organism evidence="2 3">
    <name type="scientific">Oricola thermophila</name>
    <dbReference type="NCBI Taxonomy" id="2742145"/>
    <lineage>
        <taxon>Bacteria</taxon>
        <taxon>Pseudomonadati</taxon>
        <taxon>Pseudomonadota</taxon>
        <taxon>Alphaproteobacteria</taxon>
        <taxon>Hyphomicrobiales</taxon>
        <taxon>Ahrensiaceae</taxon>
        <taxon>Oricola</taxon>
    </lineage>
</organism>
<reference evidence="2 3" key="1">
    <citation type="submission" date="2020-06" db="EMBL/GenBank/DDBJ databases">
        <title>Oricola thermophila sp. nov. isolated from a tidal sediments.</title>
        <authorList>
            <person name="Kwon K.K."/>
            <person name="Yang S.-H."/>
            <person name="Park M.-J."/>
        </authorList>
    </citation>
    <scope>NUCLEOTIDE SEQUENCE [LARGE SCALE GENOMIC DNA]</scope>
    <source>
        <strain evidence="2 3">MEBiC13590</strain>
    </source>
</reference>
<dbReference type="EMBL" id="CP054836">
    <property type="protein sequence ID" value="QKV17108.1"/>
    <property type="molecule type" value="Genomic_DNA"/>
</dbReference>
<evidence type="ECO:0000256" key="1">
    <source>
        <dbReference type="SAM" id="SignalP"/>
    </source>
</evidence>
<evidence type="ECO:0000313" key="3">
    <source>
        <dbReference type="Proteomes" id="UP000509367"/>
    </source>
</evidence>
<feature type="signal peptide" evidence="1">
    <location>
        <begin position="1"/>
        <end position="23"/>
    </location>
</feature>
<evidence type="ECO:0008006" key="4">
    <source>
        <dbReference type="Google" id="ProtNLM"/>
    </source>
</evidence>
<keyword evidence="1" id="KW-0732">Signal</keyword>
<feature type="chain" id="PRO_5026869906" description="Lipoprotein" evidence="1">
    <location>
        <begin position="24"/>
        <end position="189"/>
    </location>
</feature>
<proteinExistence type="predicted"/>
<dbReference type="KEGG" id="orm:HTY61_00830"/>
<dbReference type="Proteomes" id="UP000509367">
    <property type="component" value="Chromosome"/>
</dbReference>
<dbReference type="RefSeq" id="WP_175275004.1">
    <property type="nucleotide sequence ID" value="NZ_CP054836.1"/>
</dbReference>
<dbReference type="PROSITE" id="PS51257">
    <property type="entry name" value="PROKAR_LIPOPROTEIN"/>
    <property type="match status" value="1"/>
</dbReference>
<accession>A0A6N1V8S9</accession>
<dbReference type="AlphaFoldDB" id="A0A6N1V8S9"/>
<protein>
    <recommendedName>
        <fullName evidence="4">Lipoprotein</fullName>
    </recommendedName>
</protein>
<name>A0A6N1V8S9_9HYPH</name>
<gene>
    <name evidence="2" type="ORF">HTY61_00830</name>
</gene>
<sequence>MTGTMLRLASLACALLLVSACTGTDSGLGIGQPQDPDEAAAEARFPAIAGDAAAQGAVTAANTPTDAPEIARVYFAPVVGVSVDKVEPLSKRLGSVGSASGVRLVPAEAGGYTHEIKGYFSAFTESGSTTVVHVWDVITPSGQRVHRIQGQETVPGATPDPWASVPPATMEAIADSFMLAYTAWLKSGA</sequence>
<keyword evidence="3" id="KW-1185">Reference proteome</keyword>